<evidence type="ECO:0000313" key="3">
    <source>
        <dbReference type="Proteomes" id="UP000266693"/>
    </source>
</evidence>
<comment type="caution">
    <text evidence="2">The sequence shown here is derived from an EMBL/GenBank/DDBJ whole genome shotgun (WGS) entry which is preliminary data.</text>
</comment>
<dbReference type="OrthoDB" id="7594050at2"/>
<dbReference type="AlphaFoldDB" id="A0A396RLN9"/>
<protein>
    <submittedName>
        <fullName evidence="2">Uncharacterized protein</fullName>
    </submittedName>
</protein>
<accession>A0A396RLN9</accession>
<feature type="chain" id="PRO_5017369394" evidence="1">
    <location>
        <begin position="22"/>
        <end position="172"/>
    </location>
</feature>
<feature type="signal peptide" evidence="1">
    <location>
        <begin position="1"/>
        <end position="21"/>
    </location>
</feature>
<organism evidence="2 3">
    <name type="scientific">Sphingomonas gilva</name>
    <dbReference type="NCBI Taxonomy" id="2305907"/>
    <lineage>
        <taxon>Bacteria</taxon>
        <taxon>Pseudomonadati</taxon>
        <taxon>Pseudomonadota</taxon>
        <taxon>Alphaproteobacteria</taxon>
        <taxon>Sphingomonadales</taxon>
        <taxon>Sphingomonadaceae</taxon>
        <taxon>Sphingomonas</taxon>
    </lineage>
</organism>
<keyword evidence="3" id="KW-1185">Reference proteome</keyword>
<dbReference type="RefSeq" id="WP_118865122.1">
    <property type="nucleotide sequence ID" value="NZ_QWLV01000009.1"/>
</dbReference>
<evidence type="ECO:0000313" key="2">
    <source>
        <dbReference type="EMBL" id="RHW16516.1"/>
    </source>
</evidence>
<reference evidence="2 3" key="1">
    <citation type="submission" date="2018-08" db="EMBL/GenBank/DDBJ databases">
        <title>The multiple taxonomic identification of Sphingomonas gilva.</title>
        <authorList>
            <person name="Zhu D."/>
            <person name="Zheng S."/>
        </authorList>
    </citation>
    <scope>NUCLEOTIDE SEQUENCE [LARGE SCALE GENOMIC DNA]</scope>
    <source>
        <strain evidence="2 3">ZDH117</strain>
    </source>
</reference>
<proteinExistence type="predicted"/>
<sequence>MRRTASIVAAISLAVSAGAQAQNAKPCVTAAEGEGLALYVMPDVVRSASQTCRPHLPRTALLANPAPLIAKFQAETDAAWPAARAAFGKIAGDDVAPFLDGNMAKPMISAMMGPMLTAEIKPKDCPAINRVVELLQPLPARNAAALFITIAQLASEGDKASKIPLCPFEAGR</sequence>
<name>A0A396RLN9_9SPHN</name>
<dbReference type="Proteomes" id="UP000266693">
    <property type="component" value="Unassembled WGS sequence"/>
</dbReference>
<evidence type="ECO:0000256" key="1">
    <source>
        <dbReference type="SAM" id="SignalP"/>
    </source>
</evidence>
<dbReference type="EMBL" id="QWLV01000009">
    <property type="protein sequence ID" value="RHW16516.1"/>
    <property type="molecule type" value="Genomic_DNA"/>
</dbReference>
<keyword evidence="1" id="KW-0732">Signal</keyword>
<gene>
    <name evidence="2" type="ORF">D1610_15620</name>
</gene>